<dbReference type="PANTHER" id="PTHR21299">
    <property type="entry name" value="CYTIDYLATE KINASE/PANTOATE-BETA-ALANINE LIGASE"/>
    <property type="match status" value="1"/>
</dbReference>
<evidence type="ECO:0000256" key="7">
    <source>
        <dbReference type="ARBA" id="ARBA00048258"/>
    </source>
</evidence>
<keyword evidence="8" id="KW-0963">Cytoplasm</keyword>
<dbReference type="InterPro" id="IPR003721">
    <property type="entry name" value="Pantoate_ligase"/>
</dbReference>
<dbReference type="Gene3D" id="3.40.50.620">
    <property type="entry name" value="HUPs"/>
    <property type="match status" value="1"/>
</dbReference>
<evidence type="ECO:0000313" key="9">
    <source>
        <dbReference type="EMBL" id="PCJ25580.1"/>
    </source>
</evidence>
<dbReference type="GO" id="GO:0005829">
    <property type="term" value="C:cytosol"/>
    <property type="evidence" value="ECO:0007669"/>
    <property type="project" value="TreeGrafter"/>
</dbReference>
<evidence type="ECO:0000256" key="8">
    <source>
        <dbReference type="HAMAP-Rule" id="MF_00158"/>
    </source>
</evidence>
<dbReference type="Gene3D" id="3.30.1300.10">
    <property type="entry name" value="Pantoate-beta-alanine ligase, C-terminal domain"/>
    <property type="match status" value="1"/>
</dbReference>
<feature type="binding site" evidence="8">
    <location>
        <position position="61"/>
    </location>
    <ligand>
        <name>(R)-pantoate</name>
        <dbReference type="ChEBI" id="CHEBI:15980"/>
    </ligand>
</feature>
<comment type="similarity">
    <text evidence="2 8">Belongs to the pantothenate synthetase family.</text>
</comment>
<comment type="catalytic activity">
    <reaction evidence="7 8">
        <text>(R)-pantoate + beta-alanine + ATP = (R)-pantothenate + AMP + diphosphate + H(+)</text>
        <dbReference type="Rhea" id="RHEA:10912"/>
        <dbReference type="ChEBI" id="CHEBI:15378"/>
        <dbReference type="ChEBI" id="CHEBI:15980"/>
        <dbReference type="ChEBI" id="CHEBI:29032"/>
        <dbReference type="ChEBI" id="CHEBI:30616"/>
        <dbReference type="ChEBI" id="CHEBI:33019"/>
        <dbReference type="ChEBI" id="CHEBI:57966"/>
        <dbReference type="ChEBI" id="CHEBI:456215"/>
        <dbReference type="EC" id="6.3.2.1"/>
    </reaction>
</comment>
<dbReference type="FunFam" id="3.30.1300.10:FF:000001">
    <property type="entry name" value="Pantothenate synthetase"/>
    <property type="match status" value="1"/>
</dbReference>
<evidence type="ECO:0000256" key="4">
    <source>
        <dbReference type="ARBA" id="ARBA00022655"/>
    </source>
</evidence>
<dbReference type="EMBL" id="NVVJ01000016">
    <property type="protein sequence ID" value="PCJ25580.1"/>
    <property type="molecule type" value="Genomic_DNA"/>
</dbReference>
<feature type="active site" description="Proton donor" evidence="8">
    <location>
        <position position="37"/>
    </location>
</feature>
<comment type="caution">
    <text evidence="9">The sequence shown here is derived from an EMBL/GenBank/DDBJ whole genome shotgun (WGS) entry which is preliminary data.</text>
</comment>
<dbReference type="FunFam" id="3.40.50.620:FF:000013">
    <property type="entry name" value="Pantothenate synthetase"/>
    <property type="match status" value="1"/>
</dbReference>
<feature type="binding site" evidence="8">
    <location>
        <position position="61"/>
    </location>
    <ligand>
        <name>beta-alanine</name>
        <dbReference type="ChEBI" id="CHEBI:57966"/>
    </ligand>
</feature>
<dbReference type="SUPFAM" id="SSF52374">
    <property type="entry name" value="Nucleotidylyl transferase"/>
    <property type="match status" value="1"/>
</dbReference>
<gene>
    <name evidence="8" type="primary">panC</name>
    <name evidence="9" type="ORF">COA96_07085</name>
</gene>
<feature type="binding site" evidence="8">
    <location>
        <begin position="186"/>
        <end position="189"/>
    </location>
    <ligand>
        <name>ATP</name>
        <dbReference type="ChEBI" id="CHEBI:30616"/>
    </ligand>
</feature>
<evidence type="ECO:0000256" key="1">
    <source>
        <dbReference type="ARBA" id="ARBA00004990"/>
    </source>
</evidence>
<keyword evidence="3 8" id="KW-0436">Ligase</keyword>
<evidence type="ECO:0000256" key="5">
    <source>
        <dbReference type="ARBA" id="ARBA00022741"/>
    </source>
</evidence>
<comment type="miscellaneous">
    <text evidence="8">The reaction proceeds by a bi uni uni bi ping pong mechanism.</text>
</comment>
<dbReference type="UniPathway" id="UPA00028">
    <property type="reaction ID" value="UER00005"/>
</dbReference>
<keyword evidence="4 8" id="KW-0566">Pantothenate biosynthesis</keyword>
<dbReference type="PANTHER" id="PTHR21299:SF1">
    <property type="entry name" value="PANTOATE--BETA-ALANINE LIGASE"/>
    <property type="match status" value="1"/>
</dbReference>
<dbReference type="HAMAP" id="MF_00158">
    <property type="entry name" value="PanC"/>
    <property type="match status" value="1"/>
</dbReference>
<dbReference type="InterPro" id="IPR004821">
    <property type="entry name" value="Cyt_trans-like"/>
</dbReference>
<name>A0A2A5B2J0_9GAMM</name>
<comment type="caution">
    <text evidence="8">Lacks conserved residue(s) required for the propagation of feature annotation.</text>
</comment>
<reference evidence="10" key="1">
    <citation type="submission" date="2017-08" db="EMBL/GenBank/DDBJ databases">
        <title>A dynamic microbial community with high functional redundancy inhabits the cold, oxic subseafloor aquifer.</title>
        <authorList>
            <person name="Tully B.J."/>
            <person name="Wheat C.G."/>
            <person name="Glazer B.T."/>
            <person name="Huber J.A."/>
        </authorList>
    </citation>
    <scope>NUCLEOTIDE SEQUENCE [LARGE SCALE GENOMIC DNA]</scope>
</reference>
<dbReference type="EC" id="6.3.2.1" evidence="8"/>
<organism evidence="9 10">
    <name type="scientific">SAR86 cluster bacterium</name>
    <dbReference type="NCBI Taxonomy" id="2030880"/>
    <lineage>
        <taxon>Bacteria</taxon>
        <taxon>Pseudomonadati</taxon>
        <taxon>Pseudomonadota</taxon>
        <taxon>Gammaproteobacteria</taxon>
        <taxon>SAR86 cluster</taxon>
    </lineage>
</organism>
<sequence length="284" mass="31327">MKTHTEISTLQDHLKKIRLEGQTIGLVPTMGNLHAGHIDLIKEAKSKTDFVVCSIFVNPLQFGANEDLGSYPRTLDQDSEKLTGESCDSLFAPNEIEIYGSNPDNQTIVRVPELSNEFCGKSRPGHFDGVATIVTKLFNIAQPDIAFFGLKDYQQLLVIKKFTADLSMNIDIVGVETRRENSGLAMSSRNNYLNDEQRQSAASIYQCLNKTSDQLRAGNREFSDLEQAAKVNLQQAGLKPDYFSICNASNLQAATADDTQLVILAAAYIGPSRLIDNIQVKLPV</sequence>
<protein>
    <recommendedName>
        <fullName evidence="8">Pantothenate synthetase</fullName>
        <shortName evidence="8">PS</shortName>
        <ecNumber evidence="8">6.3.2.1</ecNumber>
    </recommendedName>
    <alternativeName>
        <fullName evidence="8">Pantoate--beta-alanine ligase</fullName>
    </alternativeName>
    <alternativeName>
        <fullName evidence="8">Pantoate-activating enzyme</fullName>
    </alternativeName>
</protein>
<dbReference type="NCBIfam" id="TIGR00125">
    <property type="entry name" value="cyt_tran_rel"/>
    <property type="match status" value="1"/>
</dbReference>
<dbReference type="InterPro" id="IPR042176">
    <property type="entry name" value="Pantoate_ligase_C"/>
</dbReference>
<evidence type="ECO:0000313" key="10">
    <source>
        <dbReference type="Proteomes" id="UP000218327"/>
    </source>
</evidence>
<accession>A0A2A5B2J0</accession>
<dbReference type="InterPro" id="IPR014729">
    <property type="entry name" value="Rossmann-like_a/b/a_fold"/>
</dbReference>
<feature type="binding site" evidence="8">
    <location>
        <position position="155"/>
    </location>
    <ligand>
        <name>(R)-pantoate</name>
        <dbReference type="ChEBI" id="CHEBI:15980"/>
    </ligand>
</feature>
<evidence type="ECO:0000256" key="6">
    <source>
        <dbReference type="ARBA" id="ARBA00022840"/>
    </source>
</evidence>
<dbReference type="CDD" id="cd00560">
    <property type="entry name" value="PanC"/>
    <property type="match status" value="1"/>
</dbReference>
<dbReference type="Proteomes" id="UP000218327">
    <property type="component" value="Unassembled WGS sequence"/>
</dbReference>
<feature type="binding site" evidence="8">
    <location>
        <begin position="149"/>
        <end position="152"/>
    </location>
    <ligand>
        <name>ATP</name>
        <dbReference type="ChEBI" id="CHEBI:30616"/>
    </ligand>
</feature>
<comment type="function">
    <text evidence="8">Catalyzes the condensation of pantoate with beta-alanine in an ATP-dependent reaction via a pantoyl-adenylate intermediate.</text>
</comment>
<dbReference type="GO" id="GO:0015940">
    <property type="term" value="P:pantothenate biosynthetic process"/>
    <property type="evidence" value="ECO:0007669"/>
    <property type="project" value="UniProtKB-UniRule"/>
</dbReference>
<feature type="binding site" evidence="8">
    <location>
        <begin position="30"/>
        <end position="37"/>
    </location>
    <ligand>
        <name>ATP</name>
        <dbReference type="ChEBI" id="CHEBI:30616"/>
    </ligand>
</feature>
<comment type="subcellular location">
    <subcellularLocation>
        <location evidence="8">Cytoplasm</location>
    </subcellularLocation>
</comment>
<evidence type="ECO:0000256" key="3">
    <source>
        <dbReference type="ARBA" id="ARBA00022598"/>
    </source>
</evidence>
<keyword evidence="6 8" id="KW-0067">ATP-binding</keyword>
<dbReference type="NCBIfam" id="TIGR00018">
    <property type="entry name" value="panC"/>
    <property type="match status" value="1"/>
</dbReference>
<evidence type="ECO:0000256" key="2">
    <source>
        <dbReference type="ARBA" id="ARBA00009256"/>
    </source>
</evidence>
<dbReference type="Pfam" id="PF02569">
    <property type="entry name" value="Pantoate_ligase"/>
    <property type="match status" value="1"/>
</dbReference>
<comment type="pathway">
    <text evidence="1 8">Cofactor biosynthesis; (R)-pantothenate biosynthesis; (R)-pantothenate from (R)-pantoate and beta-alanine: step 1/1.</text>
</comment>
<dbReference type="GO" id="GO:0005524">
    <property type="term" value="F:ATP binding"/>
    <property type="evidence" value="ECO:0007669"/>
    <property type="project" value="UniProtKB-KW"/>
</dbReference>
<keyword evidence="5 8" id="KW-0547">Nucleotide-binding</keyword>
<comment type="subunit">
    <text evidence="8">Homodimer.</text>
</comment>
<dbReference type="AlphaFoldDB" id="A0A2A5B2J0"/>
<proteinExistence type="inferred from homology"/>
<dbReference type="GO" id="GO:0004592">
    <property type="term" value="F:pantoate-beta-alanine ligase activity"/>
    <property type="evidence" value="ECO:0007669"/>
    <property type="project" value="UniProtKB-UniRule"/>
</dbReference>